<evidence type="ECO:0000256" key="2">
    <source>
        <dbReference type="SAM" id="Coils"/>
    </source>
</evidence>
<dbReference type="CDD" id="cd00077">
    <property type="entry name" value="HDc"/>
    <property type="match status" value="1"/>
</dbReference>
<keyword evidence="6" id="KW-1185">Reference proteome</keyword>
<dbReference type="SMART" id="SM00448">
    <property type="entry name" value="REC"/>
    <property type="match status" value="1"/>
</dbReference>
<dbReference type="Gene3D" id="3.40.50.2300">
    <property type="match status" value="1"/>
</dbReference>
<dbReference type="PROSITE" id="PS51832">
    <property type="entry name" value="HD_GYP"/>
    <property type="match status" value="1"/>
</dbReference>
<feature type="domain" description="Response regulatory" evidence="3">
    <location>
        <begin position="10"/>
        <end position="125"/>
    </location>
</feature>
<reference evidence="6" key="1">
    <citation type="journal article" date="2019" name="Int. J. Syst. Evol. Microbiol.">
        <title>The Global Catalogue of Microorganisms (GCM) 10K type strain sequencing project: providing services to taxonomists for standard genome sequencing and annotation.</title>
        <authorList>
            <consortium name="The Broad Institute Genomics Platform"/>
            <consortium name="The Broad Institute Genome Sequencing Center for Infectious Disease"/>
            <person name="Wu L."/>
            <person name="Ma J."/>
        </authorList>
    </citation>
    <scope>NUCLEOTIDE SEQUENCE [LARGE SCALE GENOMIC DNA]</scope>
    <source>
        <strain evidence="6">CECT 8288</strain>
    </source>
</reference>
<dbReference type="Proteomes" id="UP001595710">
    <property type="component" value="Unassembled WGS sequence"/>
</dbReference>
<gene>
    <name evidence="5" type="ORF">ACFOND_09125</name>
</gene>
<name>A0ABV7WR70_9GAMM</name>
<evidence type="ECO:0000259" key="3">
    <source>
        <dbReference type="PROSITE" id="PS50110"/>
    </source>
</evidence>
<dbReference type="Gene3D" id="1.10.3210.10">
    <property type="entry name" value="Hypothetical protein af1432"/>
    <property type="match status" value="1"/>
</dbReference>
<evidence type="ECO:0000313" key="6">
    <source>
        <dbReference type="Proteomes" id="UP001595710"/>
    </source>
</evidence>
<dbReference type="PROSITE" id="PS50110">
    <property type="entry name" value="RESPONSE_REGULATORY"/>
    <property type="match status" value="1"/>
</dbReference>
<feature type="modified residue" description="4-aspartylphosphate" evidence="1">
    <location>
        <position position="59"/>
    </location>
</feature>
<accession>A0ABV7WR70</accession>
<protein>
    <submittedName>
        <fullName evidence="5">HD domain-containing phosphohydrolase</fullName>
    </submittedName>
</protein>
<dbReference type="InterPro" id="IPR011006">
    <property type="entry name" value="CheY-like_superfamily"/>
</dbReference>
<dbReference type="PANTHER" id="PTHR45228:SF8">
    <property type="entry name" value="TWO-COMPONENT RESPONSE REGULATOR-RELATED"/>
    <property type="match status" value="1"/>
</dbReference>
<dbReference type="SUPFAM" id="SSF52172">
    <property type="entry name" value="CheY-like"/>
    <property type="match status" value="1"/>
</dbReference>
<dbReference type="InterPro" id="IPR052020">
    <property type="entry name" value="Cyclic_di-GMP/3'3'-cGAMP_PDE"/>
</dbReference>
<proteinExistence type="predicted"/>
<dbReference type="InterPro" id="IPR037522">
    <property type="entry name" value="HD_GYP_dom"/>
</dbReference>
<evidence type="ECO:0000256" key="1">
    <source>
        <dbReference type="PROSITE-ProRule" id="PRU00169"/>
    </source>
</evidence>
<dbReference type="CDD" id="cd17569">
    <property type="entry name" value="REC_HupR-like"/>
    <property type="match status" value="1"/>
</dbReference>
<dbReference type="InterPro" id="IPR001789">
    <property type="entry name" value="Sig_transdc_resp-reg_receiver"/>
</dbReference>
<dbReference type="RefSeq" id="WP_290283192.1">
    <property type="nucleotide sequence ID" value="NZ_JAUFQI010000001.1"/>
</dbReference>
<dbReference type="Pfam" id="PF13487">
    <property type="entry name" value="HD_5"/>
    <property type="match status" value="1"/>
</dbReference>
<dbReference type="EMBL" id="JBHRYN010000011">
    <property type="protein sequence ID" value="MFC3701798.1"/>
    <property type="molecule type" value="Genomic_DNA"/>
</dbReference>
<dbReference type="SUPFAM" id="SSF109604">
    <property type="entry name" value="HD-domain/PDEase-like"/>
    <property type="match status" value="1"/>
</dbReference>
<evidence type="ECO:0000313" key="5">
    <source>
        <dbReference type="EMBL" id="MFC3701798.1"/>
    </source>
</evidence>
<dbReference type="PANTHER" id="PTHR45228">
    <property type="entry name" value="CYCLIC DI-GMP PHOSPHODIESTERASE TM_0186-RELATED"/>
    <property type="match status" value="1"/>
</dbReference>
<feature type="coiled-coil region" evidence="2">
    <location>
        <begin position="130"/>
        <end position="165"/>
    </location>
</feature>
<sequence length="443" mass="50160">MTEISSDQIKILFVDDEENILKTLKRLMSFEDYECFFASNGKEGLELLQQTPIDIIISDMRMPEMNGDDFLAAAREICPNSMRFILSGYSDFTSMIKALNEGGVHQFISKPWDDEALLQKIHDAAESVKIRSERDRLRELTERQAQELKDANQGLEAKVKARTNELEQTSDMLDLSFQELKASYGVFIDVIAQVLSLRSVAPKDYLNDIADTAKALAAAKGMNEDQQDHVYKAAKLHELGKIRIPENILKKPLTQMSTQELKEYKTYPMQGYALLASLDNLGEVANYIQAHSEHFNGKGFPNRLSEGQIPLGSRIISICMYYFMYRNGLIDGNSHDEDESEKFIRQKAGQWVDPDLVEAFLECAEEELAKKGQFESRIALSQAQPGIVLSRDLFNVRGVIMLTKGTMVTLKTLEKLRYIAEKDSTDYTLYIEVTNTLPTEGDA</sequence>
<keyword evidence="1" id="KW-0597">Phosphoprotein</keyword>
<feature type="domain" description="HD-GYP" evidence="4">
    <location>
        <begin position="180"/>
        <end position="376"/>
    </location>
</feature>
<dbReference type="InterPro" id="IPR003607">
    <property type="entry name" value="HD/PDEase_dom"/>
</dbReference>
<comment type="caution">
    <text evidence="5">The sequence shown here is derived from an EMBL/GenBank/DDBJ whole genome shotgun (WGS) entry which is preliminary data.</text>
</comment>
<organism evidence="5 6">
    <name type="scientific">Reinekea marina</name>
    <dbReference type="NCBI Taxonomy" id="1310421"/>
    <lineage>
        <taxon>Bacteria</taxon>
        <taxon>Pseudomonadati</taxon>
        <taxon>Pseudomonadota</taxon>
        <taxon>Gammaproteobacteria</taxon>
        <taxon>Oceanospirillales</taxon>
        <taxon>Saccharospirillaceae</taxon>
        <taxon>Reinekea</taxon>
    </lineage>
</organism>
<evidence type="ECO:0000259" key="4">
    <source>
        <dbReference type="PROSITE" id="PS51832"/>
    </source>
</evidence>
<dbReference type="Pfam" id="PF00072">
    <property type="entry name" value="Response_reg"/>
    <property type="match status" value="1"/>
</dbReference>
<keyword evidence="2" id="KW-0175">Coiled coil</keyword>